<dbReference type="AlphaFoldDB" id="A0AAF1JXW9"/>
<dbReference type="SUPFAM" id="SSF89796">
    <property type="entry name" value="CoA-transferase family III (CaiB/BaiF)"/>
    <property type="match status" value="1"/>
</dbReference>
<name>A0AAF1JXW9_9PROT</name>
<comment type="caution">
    <text evidence="1">The sequence shown here is derived from an EMBL/GenBank/DDBJ whole genome shotgun (WGS) entry which is preliminary data.</text>
</comment>
<organism evidence="1 2">
    <name type="scientific">Plastoroseomonas arctica</name>
    <dbReference type="NCBI Taxonomy" id="1509237"/>
    <lineage>
        <taxon>Bacteria</taxon>
        <taxon>Pseudomonadati</taxon>
        <taxon>Pseudomonadota</taxon>
        <taxon>Alphaproteobacteria</taxon>
        <taxon>Acetobacterales</taxon>
        <taxon>Acetobacteraceae</taxon>
        <taxon>Plastoroseomonas</taxon>
    </lineage>
</organism>
<protein>
    <submittedName>
        <fullName evidence="1">Uncharacterized protein</fullName>
    </submittedName>
</protein>
<dbReference type="InterPro" id="IPR023606">
    <property type="entry name" value="CoA-Trfase_III_dom_1_sf"/>
</dbReference>
<dbReference type="InterPro" id="IPR044855">
    <property type="entry name" value="CoA-Trfase_III_dom3_sf"/>
</dbReference>
<sequence length="46" mass="5208">MTALRIANNVALMQILAEQLRQQPTAHWLKALEEIGIPAEPVLHYD</sequence>
<accession>A0AAF1JXW9</accession>
<gene>
    <name evidence="1" type="ORF">GXW79_05665</name>
</gene>
<dbReference type="Gene3D" id="3.30.1540.10">
    <property type="entry name" value="formyl-coa transferase, domain 3"/>
    <property type="match status" value="1"/>
</dbReference>
<reference evidence="1" key="1">
    <citation type="submission" date="2020-01" db="EMBL/GenBank/DDBJ databases">
        <authorList>
            <person name="Rat A."/>
        </authorList>
    </citation>
    <scope>NUCLEOTIDE SEQUENCE</scope>
    <source>
        <strain evidence="1">LMG 28251</strain>
    </source>
</reference>
<dbReference type="Proteomes" id="UP001196068">
    <property type="component" value="Unassembled WGS sequence"/>
</dbReference>
<keyword evidence="2" id="KW-1185">Reference proteome</keyword>
<dbReference type="RefSeq" id="WP_211873380.1">
    <property type="nucleotide sequence ID" value="NZ_JAAEDH010000004.1"/>
</dbReference>
<reference evidence="1" key="2">
    <citation type="journal article" date="2021" name="Syst. Appl. Microbiol.">
        <title>Roseomonas hellenica sp. nov., isolated from roots of wild-growing Alkanna tinctoria.</title>
        <authorList>
            <person name="Rat A."/>
            <person name="Naranjo H.D."/>
            <person name="Lebbe L."/>
            <person name="Cnockaert M."/>
            <person name="Krigas N."/>
            <person name="Grigoriadou K."/>
            <person name="Maloupa E."/>
            <person name="Willems A."/>
        </authorList>
    </citation>
    <scope>NUCLEOTIDE SEQUENCE</scope>
    <source>
        <strain evidence="1">LMG 28251</strain>
    </source>
</reference>
<evidence type="ECO:0000313" key="1">
    <source>
        <dbReference type="EMBL" id="MBR0654563.1"/>
    </source>
</evidence>
<dbReference type="EMBL" id="JAAEDH010000004">
    <property type="protein sequence ID" value="MBR0654563.1"/>
    <property type="molecule type" value="Genomic_DNA"/>
</dbReference>
<proteinExistence type="predicted"/>
<evidence type="ECO:0000313" key="2">
    <source>
        <dbReference type="Proteomes" id="UP001196068"/>
    </source>
</evidence>